<dbReference type="PANTHER" id="PTHR31181:SF54">
    <property type="entry name" value="CYSTEINE RICH PEPTIDE-RELATED"/>
    <property type="match status" value="1"/>
</dbReference>
<feature type="domain" description="Prolamin-like" evidence="3">
    <location>
        <begin position="47"/>
        <end position="106"/>
    </location>
</feature>
<evidence type="ECO:0000259" key="3">
    <source>
        <dbReference type="Pfam" id="PF05617"/>
    </source>
</evidence>
<keyword evidence="1 2" id="KW-0732">Signal</keyword>
<gene>
    <name evidence="4" type="ORF">C24_LOCUS26226</name>
</gene>
<accession>A0A5S9YFZ3</accession>
<feature type="signal peptide" evidence="2">
    <location>
        <begin position="1"/>
        <end position="21"/>
    </location>
</feature>
<evidence type="ECO:0000313" key="4">
    <source>
        <dbReference type="EMBL" id="CAA0411194.1"/>
    </source>
</evidence>
<evidence type="ECO:0000256" key="1">
    <source>
        <dbReference type="ARBA" id="ARBA00022729"/>
    </source>
</evidence>
<name>A0A5S9YFZ3_ARATH</name>
<dbReference type="Proteomes" id="UP000434276">
    <property type="component" value="Unassembled WGS sequence"/>
</dbReference>
<dbReference type="PANTHER" id="PTHR31181">
    <property type="entry name" value="EGG CELL-SECRETED PROTEIN 1.4"/>
    <property type="match status" value="1"/>
</dbReference>
<evidence type="ECO:0000313" key="5">
    <source>
        <dbReference type="Proteomes" id="UP000434276"/>
    </source>
</evidence>
<proteinExistence type="predicted"/>
<dbReference type="ExpressionAtlas" id="A0A5S9YFZ3">
    <property type="expression patterns" value="baseline and differential"/>
</dbReference>
<evidence type="ECO:0000256" key="2">
    <source>
        <dbReference type="SAM" id="SignalP"/>
    </source>
</evidence>
<dbReference type="Pfam" id="PF05617">
    <property type="entry name" value="Prolamin_like"/>
    <property type="match status" value="1"/>
</dbReference>
<organism evidence="4 5">
    <name type="scientific">Arabidopsis thaliana</name>
    <name type="common">Mouse-ear cress</name>
    <dbReference type="NCBI Taxonomy" id="3702"/>
    <lineage>
        <taxon>Eukaryota</taxon>
        <taxon>Viridiplantae</taxon>
        <taxon>Streptophyta</taxon>
        <taxon>Embryophyta</taxon>
        <taxon>Tracheophyta</taxon>
        <taxon>Spermatophyta</taxon>
        <taxon>Magnoliopsida</taxon>
        <taxon>eudicotyledons</taxon>
        <taxon>Gunneridae</taxon>
        <taxon>Pentapetalae</taxon>
        <taxon>rosids</taxon>
        <taxon>malvids</taxon>
        <taxon>Brassicales</taxon>
        <taxon>Brassicaceae</taxon>
        <taxon>Camelineae</taxon>
        <taxon>Arabidopsis</taxon>
    </lineage>
</organism>
<dbReference type="InterPro" id="IPR008502">
    <property type="entry name" value="Prolamin-like"/>
</dbReference>
<reference evidence="4 5" key="1">
    <citation type="submission" date="2019-12" db="EMBL/GenBank/DDBJ databases">
        <authorList>
            <person name="Jiao W.-B."/>
            <person name="Schneeberger K."/>
        </authorList>
    </citation>
    <scope>NUCLEOTIDE SEQUENCE [LARGE SCALE GENOMIC DNA]</scope>
    <source>
        <strain evidence="5">cv. C24</strain>
    </source>
</reference>
<sequence>MFIKNVISLLMVICIIVSVNARPPFSSIFTDQYPLLNSFPVFSRIFKCYSSVMKFPICVIETTQSVSNRRWVISPYCCKAYLHTRDYCLPKIPYMPHFPSFIRNHCLKVVRK</sequence>
<protein>
    <recommendedName>
        <fullName evidence="3">Prolamin-like domain-containing protein</fullName>
    </recommendedName>
</protein>
<dbReference type="EMBL" id="CACSHJ010000096">
    <property type="protein sequence ID" value="CAA0411194.1"/>
    <property type="molecule type" value="Genomic_DNA"/>
</dbReference>
<dbReference type="OrthoDB" id="1029987at2759"/>
<dbReference type="AlphaFoldDB" id="A0A5S9YFZ3"/>
<feature type="chain" id="PRO_5025029767" description="Prolamin-like domain-containing protein" evidence="2">
    <location>
        <begin position="22"/>
        <end position="112"/>
    </location>
</feature>